<name>A0A8S5LLQ6_9CAUD</name>
<organism evidence="1">
    <name type="scientific">Siphoviridae sp. ctKcB20</name>
    <dbReference type="NCBI Taxonomy" id="2827568"/>
    <lineage>
        <taxon>Viruses</taxon>
        <taxon>Duplodnaviria</taxon>
        <taxon>Heunggongvirae</taxon>
        <taxon>Uroviricota</taxon>
        <taxon>Caudoviricetes</taxon>
    </lineage>
</organism>
<evidence type="ECO:0000313" key="1">
    <source>
        <dbReference type="EMBL" id="DAD70776.1"/>
    </source>
</evidence>
<protein>
    <submittedName>
        <fullName evidence="1">mRNA-DECAPPING ENZYME 1A PROTEIN, TRIMERIZATION MODULE, MRNA.31A</fullName>
    </submittedName>
</protein>
<dbReference type="EMBL" id="BK015870">
    <property type="protein sequence ID" value="DAD70776.1"/>
    <property type="molecule type" value="Genomic_DNA"/>
</dbReference>
<accession>A0A8S5LLQ6</accession>
<reference evidence="1" key="1">
    <citation type="journal article" date="2021" name="Proc. Natl. Acad. Sci. U.S.A.">
        <title>A Catalog of Tens of Thousands of Viruses from Human Metagenomes Reveals Hidden Associations with Chronic Diseases.</title>
        <authorList>
            <person name="Tisza M.J."/>
            <person name="Buck C.B."/>
        </authorList>
    </citation>
    <scope>NUCLEOTIDE SEQUENCE</scope>
    <source>
        <strain evidence="1">CtKcB20</strain>
    </source>
</reference>
<sequence length="33" mass="3902">MARSDEQIKDAIDYLVKDNHDFVEIIVEPEKKI</sequence>
<proteinExistence type="predicted"/>